<proteinExistence type="predicted"/>
<dbReference type="EMBL" id="QRNO01000050">
    <property type="protein sequence ID" value="RHK48977.1"/>
    <property type="molecule type" value="Genomic_DNA"/>
</dbReference>
<dbReference type="AlphaFoldDB" id="A0A415GIJ3"/>
<name>A0A415GIJ3_9BACT</name>
<organism evidence="1 2">
    <name type="scientific">Leyella stercorea</name>
    <dbReference type="NCBI Taxonomy" id="363265"/>
    <lineage>
        <taxon>Bacteria</taxon>
        <taxon>Pseudomonadati</taxon>
        <taxon>Bacteroidota</taxon>
        <taxon>Bacteroidia</taxon>
        <taxon>Bacteroidales</taxon>
        <taxon>Prevotellaceae</taxon>
        <taxon>Leyella</taxon>
    </lineage>
</organism>
<comment type="caution">
    <text evidence="1">The sequence shown here is derived from an EMBL/GenBank/DDBJ whole genome shotgun (WGS) entry which is preliminary data.</text>
</comment>
<evidence type="ECO:0000313" key="1">
    <source>
        <dbReference type="EMBL" id="RHK48977.1"/>
    </source>
</evidence>
<dbReference type="Proteomes" id="UP000286598">
    <property type="component" value="Unassembled WGS sequence"/>
</dbReference>
<evidence type="ECO:0000313" key="2">
    <source>
        <dbReference type="Proteomes" id="UP000286598"/>
    </source>
</evidence>
<accession>A0A415GIJ3</accession>
<gene>
    <name evidence="1" type="ORF">DW060_09565</name>
</gene>
<keyword evidence="2" id="KW-1185">Reference proteome</keyword>
<protein>
    <submittedName>
        <fullName evidence="1">Uncharacterized protein</fullName>
    </submittedName>
</protein>
<sequence length="256" mass="29987">MFFLFCIAGYCQKTLKFTDVMLYCGDTKLTVSENWNSSDAEELGITHVTEKRFYELFGQRRSIDIDYWTWKNERIGNGVFGTYSYLKEQNDGLSISVFYNREELALLLENNTNMYIFIDLSTLMLLYCDNADENVTSVNPIGNTLRNKDFHRFDYVLIPPKKKAETSFYSLQSLPIFPASLPKGTIIQYDVFSYAFSINPWDTIEDMIPEEKNGKKLFEARNGVYYFSLQNEFLTSDSFSYIRVLGFESRYHCKLY</sequence>
<reference evidence="1 2" key="1">
    <citation type="submission" date="2018-08" db="EMBL/GenBank/DDBJ databases">
        <title>A genome reference for cultivated species of the human gut microbiota.</title>
        <authorList>
            <person name="Zou Y."/>
            <person name="Xue W."/>
            <person name="Luo G."/>
        </authorList>
    </citation>
    <scope>NUCLEOTIDE SEQUENCE [LARGE SCALE GENOMIC DNA]</scope>
    <source>
        <strain evidence="1 2">AF42-9</strain>
    </source>
</reference>